<dbReference type="InterPro" id="IPR002890">
    <property type="entry name" value="MG2"/>
</dbReference>
<dbReference type="Gene3D" id="2.60.40.1940">
    <property type="match status" value="1"/>
</dbReference>
<sequence length="1672" mass="187561">MAPNVFHIGVNEQVSIAVFDAVNPVNVKLYLQDYPHRQKTFSQVQGQVKPGQGHLFLSVKVEPENLPDIASVDKQYVYLVAKSDDAHYQFHKEAKILLSYSDGMVFIQTDKPIYTPKQKVEIRVIPLEFDMKPSRKQNPQGIRVRQWKNLDTRTGIIWKRIHLDENILLGNWTITALYGHRDIHNTSVKFEVTEYVLPKFSVKLLVPPFIMKTDNDFRIYIAARYTFGKPVLGNARVNLDIVGMNGTTFPFARPVFTLNGSGNTTLTEKVQTIKDLPGNIWFPEKSRLHVQVEVIERATGSKESAVDNSCLFTSSPYIVEFKNTPNYFKPGFPFRAKAVVTHPNKKPAVGVRVLMAANFTRGKDKSMEVNQKFDRDDPNSIGHTDLNGEVDFAINTQSNYHLIIIKVKTDDDRLEEKYNGVANKVVKPFNTNGPFIMIRQNVKKGSVNDKMECELFHSEQAGAGSPKKLSFAVVSRGRILSHDMAIALNGGKSKSWQFYVTPQMSPSARLIGYYIDNNGNVVADSILLDVEDSLPTKVEFHKPGKDQIFPGSKLDLRIDTTAGTRLGVVIVDESVYLLRDKNRLTKERIFKAAEDLDLGCGVGGGKDSKDIFKNAGVVLMTDNFVSGARRDYGCSDDESRKKRSVEDDSEEKICCDMARDTENVTCVRLAFDSNKDLSYRCKNAFWNCCIKLHGEEDAALLGRSAGFEFNRELEDSISQSQVRKYFPEAWFYEEFDVGSSGVFSQTITLPGTITTWVMQAVAINNQTGLGLATPLRIVSEKNFFVTLKMPYSVKRGEQVSLVATVFNYAEKGIDQLLQVKLYLKGDKDFCSIASDNKYAFIGIINVPANDAGSVTVPIIPKIVGEVNVEVMAIGTIPGLVGATGGMDAVRKPLLVVPEGKEHRKSQNLVLDPSGNLNDGAKNGKGMYHLPTDFCEGCEIRISNIMITLAMTITKTTSHVPRNAKTYSFAGNLVGPVVNTTIEGGLERFIRQPTGCGEQNMIYLAPNVYVLEYLMNTKQVTGANEENAYRFIQSGYDRELNYRRDDKSFSAFGNDRPGSTWLTAFVMRVFCKIQEFAGIDIDEKLLCDSVNWLIQNQRDDGALPEINMVIHREMVGGIYTEGDVAMTAFVVSTLAECKCKGNTVEAIQRATDYLERQYQTLNRPYSMALTAYALSLVNSTKKFRANDRLVQNAIYDTKKSRHWNAGGNALNVETAGYALLTQIQLGRTGYAGPIVTYLTNQRKGGIGFVSTQDTVVALQALALYSERTAGKSLDLRVKLESEDGKWKPAEIHITPENALLRRQYDVTRFLDGKLFVDTRGTGVGLLEVDFRYNLPASRNETCNFDLRKTVTEIKEKDGVKKRGGQSSDEPRKKKAGKRKKARGGKNKGCKGMKRKKCNDKPVEHEPVTSMNLRVCTRYRKKNYTGMSIMDIGILSGFRPTEDSLRNLKDNLTEFDKVEVSDASMVVYLSEIPNDRELCVDVQFDREYHVGVVQAVPINVYDYYEPDESCTVFYGPDKFSPLKMGVCDVGSKSCKCTQDQCAQHDPAIRSSAQLTSLACLNYHYAFKGKVLHISEENSDLLYYVRVKNIIKQGNRKLKEKGRVTFYKRGSCASPDLEESSQYLFMGKDEKAGRYELDKTSFVKLWRPGSNKDRRPASNKDKRVLDEFAKNFNCS</sequence>
<comment type="subcellular location">
    <subcellularLocation>
        <location evidence="1">Secreted</location>
    </subcellularLocation>
</comment>
<dbReference type="Gene3D" id="6.20.50.160">
    <property type="match status" value="1"/>
</dbReference>
<dbReference type="Proteomes" id="UP001159427">
    <property type="component" value="Unassembled WGS sequence"/>
</dbReference>
<dbReference type="EMBL" id="CALNXI010000108">
    <property type="protein sequence ID" value="CAH3019168.1"/>
    <property type="molecule type" value="Genomic_DNA"/>
</dbReference>
<dbReference type="Pfam" id="PF17790">
    <property type="entry name" value="MG1"/>
    <property type="match status" value="1"/>
</dbReference>
<name>A0ABN8LUC5_9CNID</name>
<gene>
    <name evidence="7" type="ORF">PEVE_00001436</name>
</gene>
<dbReference type="InterPro" id="IPR008993">
    <property type="entry name" value="TIMP-like_OB-fold"/>
</dbReference>
<evidence type="ECO:0000256" key="2">
    <source>
        <dbReference type="ARBA" id="ARBA00022525"/>
    </source>
</evidence>
<dbReference type="InterPro" id="IPR041425">
    <property type="entry name" value="C3/4/5_MG1"/>
</dbReference>
<dbReference type="InterPro" id="IPR036595">
    <property type="entry name" value="A-macroglobulin_rcpt-bd_sf"/>
</dbReference>
<dbReference type="Gene3D" id="1.50.10.20">
    <property type="match status" value="1"/>
</dbReference>
<evidence type="ECO:0000256" key="3">
    <source>
        <dbReference type="ARBA" id="ARBA00022966"/>
    </source>
</evidence>
<evidence type="ECO:0000256" key="1">
    <source>
        <dbReference type="ARBA" id="ARBA00004613"/>
    </source>
</evidence>
<feature type="compositionally biased region" description="Basic residues" evidence="5">
    <location>
        <begin position="1371"/>
        <end position="1396"/>
    </location>
</feature>
<dbReference type="Gene3D" id="2.60.40.690">
    <property type="entry name" value="Alpha-macroglobulin, receptor-binding domain"/>
    <property type="match status" value="1"/>
</dbReference>
<dbReference type="SMART" id="SM00643">
    <property type="entry name" value="C345C"/>
    <property type="match status" value="1"/>
</dbReference>
<dbReference type="CDD" id="cd02896">
    <property type="entry name" value="complement_C3_C4_C5"/>
    <property type="match status" value="1"/>
</dbReference>
<dbReference type="PROSITE" id="PS50189">
    <property type="entry name" value="NTR"/>
    <property type="match status" value="1"/>
</dbReference>
<evidence type="ECO:0000259" key="6">
    <source>
        <dbReference type="PROSITE" id="PS50189"/>
    </source>
</evidence>
<dbReference type="Pfam" id="PF00207">
    <property type="entry name" value="A2M"/>
    <property type="match status" value="1"/>
</dbReference>
<dbReference type="InterPro" id="IPR047565">
    <property type="entry name" value="Alpha-macroglob_thiol-ester_cl"/>
</dbReference>
<reference evidence="7 8" key="1">
    <citation type="submission" date="2022-05" db="EMBL/GenBank/DDBJ databases">
        <authorList>
            <consortium name="Genoscope - CEA"/>
            <person name="William W."/>
        </authorList>
    </citation>
    <scope>NUCLEOTIDE SEQUENCE [LARGE SCALE GENOMIC DNA]</scope>
</reference>
<keyword evidence="4" id="KW-1015">Disulfide bond</keyword>
<accession>A0ABN8LUC5</accession>
<dbReference type="Pfam" id="PF01835">
    <property type="entry name" value="MG2"/>
    <property type="match status" value="1"/>
</dbReference>
<dbReference type="Gene3D" id="2.60.120.1540">
    <property type="match status" value="1"/>
</dbReference>
<proteinExistence type="predicted"/>
<organism evidence="7 8">
    <name type="scientific">Porites evermanni</name>
    <dbReference type="NCBI Taxonomy" id="104178"/>
    <lineage>
        <taxon>Eukaryota</taxon>
        <taxon>Metazoa</taxon>
        <taxon>Cnidaria</taxon>
        <taxon>Anthozoa</taxon>
        <taxon>Hexacorallia</taxon>
        <taxon>Scleractinia</taxon>
        <taxon>Fungiina</taxon>
        <taxon>Poritidae</taxon>
        <taxon>Porites</taxon>
    </lineage>
</organism>
<dbReference type="Pfam" id="PF07703">
    <property type="entry name" value="A2M_BRD"/>
    <property type="match status" value="1"/>
</dbReference>
<protein>
    <recommendedName>
        <fullName evidence="6">NTR domain-containing protein</fullName>
    </recommendedName>
</protein>
<comment type="caution">
    <text evidence="7">The sequence shown here is derived from an EMBL/GenBank/DDBJ whole genome shotgun (WGS) entry which is preliminary data.</text>
</comment>
<dbReference type="Pfam" id="PF17791">
    <property type="entry name" value="MG3"/>
    <property type="match status" value="1"/>
</dbReference>
<dbReference type="SMART" id="SM01361">
    <property type="entry name" value="A2M_recep"/>
    <property type="match status" value="1"/>
</dbReference>
<dbReference type="InterPro" id="IPR009048">
    <property type="entry name" value="A-macroglobulin_rcpt-bd"/>
</dbReference>
<evidence type="ECO:0000313" key="8">
    <source>
        <dbReference type="Proteomes" id="UP001159427"/>
    </source>
</evidence>
<dbReference type="SMART" id="SM01360">
    <property type="entry name" value="A2M"/>
    <property type="match status" value="1"/>
</dbReference>
<dbReference type="InterPro" id="IPR008930">
    <property type="entry name" value="Terpenoid_cyclase/PrenylTrfase"/>
</dbReference>
<dbReference type="InterPro" id="IPR001134">
    <property type="entry name" value="Netrin_domain"/>
</dbReference>
<dbReference type="InterPro" id="IPR011626">
    <property type="entry name" value="Alpha-macroglobulin_TED"/>
</dbReference>
<feature type="domain" description="NTR" evidence="6">
    <location>
        <begin position="1539"/>
        <end position="1671"/>
    </location>
</feature>
<dbReference type="SMART" id="SM01419">
    <property type="entry name" value="Thiol-ester_cl"/>
    <property type="match status" value="1"/>
</dbReference>
<keyword evidence="3" id="KW-0882">Thioester bond</keyword>
<dbReference type="PANTHER" id="PTHR11412">
    <property type="entry name" value="MACROGLOBULIN / COMPLEMENT"/>
    <property type="match status" value="1"/>
</dbReference>
<evidence type="ECO:0000256" key="5">
    <source>
        <dbReference type="SAM" id="MobiDB-lite"/>
    </source>
</evidence>
<dbReference type="SUPFAM" id="SSF50242">
    <property type="entry name" value="TIMP-like"/>
    <property type="match status" value="1"/>
</dbReference>
<keyword evidence="2" id="KW-0964">Secreted</keyword>
<evidence type="ECO:0000313" key="7">
    <source>
        <dbReference type="EMBL" id="CAH3019168.1"/>
    </source>
</evidence>
<dbReference type="Gene3D" id="2.60.40.10">
    <property type="entry name" value="Immunoglobulins"/>
    <property type="match status" value="2"/>
</dbReference>
<dbReference type="InterPro" id="IPR041555">
    <property type="entry name" value="MG3"/>
</dbReference>
<dbReference type="InterPro" id="IPR011625">
    <property type="entry name" value="A2M_N_BRD"/>
</dbReference>
<dbReference type="SUPFAM" id="SSF49410">
    <property type="entry name" value="Alpha-macroglobulin receptor domain"/>
    <property type="match status" value="1"/>
</dbReference>
<dbReference type="PROSITE" id="PS00477">
    <property type="entry name" value="ALPHA_2_MACROGLOBULIN"/>
    <property type="match status" value="1"/>
</dbReference>
<dbReference type="Pfam" id="PF07678">
    <property type="entry name" value="TED_complement"/>
    <property type="match status" value="1"/>
</dbReference>
<evidence type="ECO:0000256" key="4">
    <source>
        <dbReference type="ARBA" id="ARBA00023157"/>
    </source>
</evidence>
<dbReference type="InterPro" id="IPR013783">
    <property type="entry name" value="Ig-like_fold"/>
</dbReference>
<dbReference type="InterPro" id="IPR040839">
    <property type="entry name" value="MG4"/>
</dbReference>
<keyword evidence="8" id="KW-1185">Reference proteome</keyword>
<dbReference type="InterPro" id="IPR018933">
    <property type="entry name" value="Netrin_module_non-TIMP"/>
</dbReference>
<dbReference type="Pfam" id="PF01759">
    <property type="entry name" value="NTR"/>
    <property type="match status" value="1"/>
</dbReference>
<dbReference type="Gene3D" id="2.60.40.1930">
    <property type="match status" value="3"/>
</dbReference>
<dbReference type="InterPro" id="IPR019742">
    <property type="entry name" value="MacrogloblnA2_CS"/>
</dbReference>
<dbReference type="PANTHER" id="PTHR11412:SF166">
    <property type="entry name" value="NTR DOMAIN-CONTAINING PROTEIN"/>
    <property type="match status" value="1"/>
</dbReference>
<dbReference type="Gene3D" id="2.40.50.120">
    <property type="match status" value="1"/>
</dbReference>
<feature type="region of interest" description="Disordered" evidence="5">
    <location>
        <begin position="1354"/>
        <end position="1401"/>
    </location>
</feature>
<dbReference type="SUPFAM" id="SSF48239">
    <property type="entry name" value="Terpenoid cyclases/Protein prenyltransferases"/>
    <property type="match status" value="1"/>
</dbReference>
<dbReference type="Pfam" id="PF17789">
    <property type="entry name" value="MG4"/>
    <property type="match status" value="1"/>
</dbReference>
<dbReference type="Pfam" id="PF07677">
    <property type="entry name" value="A2M_recep"/>
    <property type="match status" value="1"/>
</dbReference>
<dbReference type="InterPro" id="IPR050473">
    <property type="entry name" value="A2M/Complement_sys"/>
</dbReference>
<dbReference type="InterPro" id="IPR001599">
    <property type="entry name" value="Macroglobln_a2"/>
</dbReference>
<dbReference type="Gene3D" id="2.20.130.20">
    <property type="match status" value="1"/>
</dbReference>
<dbReference type="SMART" id="SM01359">
    <property type="entry name" value="A2M_N_2"/>
    <property type="match status" value="1"/>
</dbReference>